<organism evidence="4 5">
    <name type="scientific">Oryzias melastigma</name>
    <name type="common">Marine medaka</name>
    <dbReference type="NCBI Taxonomy" id="30732"/>
    <lineage>
        <taxon>Eukaryota</taxon>
        <taxon>Metazoa</taxon>
        <taxon>Chordata</taxon>
        <taxon>Craniata</taxon>
        <taxon>Vertebrata</taxon>
        <taxon>Euteleostomi</taxon>
        <taxon>Actinopterygii</taxon>
        <taxon>Neopterygii</taxon>
        <taxon>Teleostei</taxon>
        <taxon>Neoteleostei</taxon>
        <taxon>Acanthomorphata</taxon>
        <taxon>Ovalentaria</taxon>
        <taxon>Atherinomorphae</taxon>
        <taxon>Beloniformes</taxon>
        <taxon>Adrianichthyidae</taxon>
        <taxon>Oryziinae</taxon>
        <taxon>Oryzias</taxon>
    </lineage>
</organism>
<dbReference type="OMA" id="XTEGANS"/>
<dbReference type="InterPro" id="IPR007110">
    <property type="entry name" value="Ig-like_dom"/>
</dbReference>
<reference evidence="4" key="1">
    <citation type="submission" date="2025-08" db="UniProtKB">
        <authorList>
            <consortium name="Ensembl"/>
        </authorList>
    </citation>
    <scope>IDENTIFICATION</scope>
</reference>
<sequence length="203" mass="22416">MESLTAVSKCLLLLMLTVIPSASIKPTDESQVGDEVTLKCENPNDFSDGCSWITWIYSQSTKQTINLFEHGKILKDVGSKSDRLSLTEKCSLVIKKITDEDAGSYNCRQFRTSGHMETEFQVELTVKNEHDVKSTWRTPKPTSKPSSASTSAAESTTTTGSVLSTFKPSTAADHVSKSGLWSLSSSRLKMKSTNKHERCQNKQ</sequence>
<dbReference type="Proteomes" id="UP000261560">
    <property type="component" value="Unplaced"/>
</dbReference>
<dbReference type="GeneTree" id="ENSGT01030000235422"/>
<evidence type="ECO:0000259" key="3">
    <source>
        <dbReference type="PROSITE" id="PS50835"/>
    </source>
</evidence>
<feature type="signal peptide" evidence="2">
    <location>
        <begin position="1"/>
        <end position="23"/>
    </location>
</feature>
<keyword evidence="5" id="KW-1185">Reference proteome</keyword>
<protein>
    <recommendedName>
        <fullName evidence="3">Ig-like domain-containing protein</fullName>
    </recommendedName>
</protein>
<evidence type="ECO:0000256" key="1">
    <source>
        <dbReference type="SAM" id="MobiDB-lite"/>
    </source>
</evidence>
<evidence type="ECO:0000313" key="5">
    <source>
        <dbReference type="Proteomes" id="UP000261560"/>
    </source>
</evidence>
<dbReference type="Ensembl" id="ENSOMET00000019853.1">
    <property type="protein sequence ID" value="ENSOMEP00000012512.1"/>
    <property type="gene ID" value="ENSOMEG00000013886.1"/>
</dbReference>
<accession>A0A3B3C608</accession>
<dbReference type="PaxDb" id="30732-ENSOMEP00000012512"/>
<evidence type="ECO:0000313" key="4">
    <source>
        <dbReference type="Ensembl" id="ENSOMEP00000012512.1"/>
    </source>
</evidence>
<keyword evidence="2" id="KW-0732">Signal</keyword>
<dbReference type="InterPro" id="IPR003599">
    <property type="entry name" value="Ig_sub"/>
</dbReference>
<feature type="chain" id="PRO_5017389596" description="Ig-like domain-containing protein" evidence="2">
    <location>
        <begin position="24"/>
        <end position="203"/>
    </location>
</feature>
<dbReference type="PROSITE" id="PS50835">
    <property type="entry name" value="IG_LIKE"/>
    <property type="match status" value="1"/>
</dbReference>
<dbReference type="Pfam" id="PF07686">
    <property type="entry name" value="V-set"/>
    <property type="match status" value="1"/>
</dbReference>
<feature type="compositionally biased region" description="Low complexity" evidence="1">
    <location>
        <begin position="135"/>
        <end position="161"/>
    </location>
</feature>
<reference evidence="4" key="2">
    <citation type="submission" date="2025-09" db="UniProtKB">
        <authorList>
            <consortium name="Ensembl"/>
        </authorList>
    </citation>
    <scope>IDENTIFICATION</scope>
</reference>
<feature type="region of interest" description="Disordered" evidence="1">
    <location>
        <begin position="131"/>
        <end position="179"/>
    </location>
</feature>
<evidence type="ECO:0000256" key="2">
    <source>
        <dbReference type="SAM" id="SignalP"/>
    </source>
</evidence>
<dbReference type="InterPro" id="IPR036179">
    <property type="entry name" value="Ig-like_dom_sf"/>
</dbReference>
<dbReference type="InterPro" id="IPR013106">
    <property type="entry name" value="Ig_V-set"/>
</dbReference>
<dbReference type="PANTHER" id="PTHR11422:SF11">
    <property type="entry name" value="IG-LIKE DOMAIN-CONTAINING PROTEIN"/>
    <property type="match status" value="1"/>
</dbReference>
<dbReference type="AlphaFoldDB" id="A0A3B3C608"/>
<dbReference type="SMART" id="SM00409">
    <property type="entry name" value="IG"/>
    <property type="match status" value="1"/>
</dbReference>
<feature type="domain" description="Ig-like" evidence="3">
    <location>
        <begin position="20"/>
        <end position="123"/>
    </location>
</feature>
<dbReference type="Gene3D" id="2.60.40.10">
    <property type="entry name" value="Immunoglobulins"/>
    <property type="match status" value="1"/>
</dbReference>
<dbReference type="STRING" id="30732.ENSOMEP00000012512"/>
<dbReference type="SUPFAM" id="SSF48726">
    <property type="entry name" value="Immunoglobulin"/>
    <property type="match status" value="1"/>
</dbReference>
<proteinExistence type="predicted"/>
<dbReference type="PANTHER" id="PTHR11422">
    <property type="entry name" value="T-CELL SURFACE GLYCOPROTEIN CD4"/>
    <property type="match status" value="1"/>
</dbReference>
<name>A0A3B3C608_ORYME</name>
<dbReference type="InterPro" id="IPR013783">
    <property type="entry name" value="Ig-like_fold"/>
</dbReference>